<feature type="domain" description="THIF-type NAD/FAD binding fold" evidence="1">
    <location>
        <begin position="171"/>
        <end position="299"/>
    </location>
</feature>
<dbReference type="CDD" id="cd01483">
    <property type="entry name" value="E1_enzyme_family"/>
    <property type="match status" value="1"/>
</dbReference>
<dbReference type="InterPro" id="IPR000594">
    <property type="entry name" value="ThiF_NAD_FAD-bd"/>
</dbReference>
<dbReference type="InterPro" id="IPR035985">
    <property type="entry name" value="Ubiquitin-activating_enz"/>
</dbReference>
<evidence type="ECO:0000259" key="2">
    <source>
        <dbReference type="Pfam" id="PF20590"/>
    </source>
</evidence>
<dbReference type="SUPFAM" id="SSF69572">
    <property type="entry name" value="Activating enzymes of the ubiquitin-like proteins"/>
    <property type="match status" value="1"/>
</dbReference>
<evidence type="ECO:0000259" key="1">
    <source>
        <dbReference type="Pfam" id="PF00899"/>
    </source>
</evidence>
<name>A0ABM6S9U3_9VIBR</name>
<dbReference type="NCBIfam" id="NF004805">
    <property type="entry name" value="PRK06153.1-4"/>
    <property type="match status" value="1"/>
</dbReference>
<dbReference type="EMBL" id="CP014134">
    <property type="protein sequence ID" value="AVH26898.1"/>
    <property type="molecule type" value="Genomic_DNA"/>
</dbReference>
<gene>
    <name evidence="3" type="ORF">AL468_06625</name>
</gene>
<keyword evidence="4" id="KW-1185">Reference proteome</keyword>
<proteinExistence type="predicted"/>
<evidence type="ECO:0000313" key="3">
    <source>
        <dbReference type="EMBL" id="AVH26898.1"/>
    </source>
</evidence>
<dbReference type="Proteomes" id="UP000237665">
    <property type="component" value="Chromosome 1"/>
</dbReference>
<evidence type="ECO:0000313" key="4">
    <source>
        <dbReference type="Proteomes" id="UP000237665"/>
    </source>
</evidence>
<dbReference type="Gene3D" id="3.40.50.720">
    <property type="entry name" value="NAD(P)-binding Rossmann-like Domain"/>
    <property type="match status" value="1"/>
</dbReference>
<evidence type="ECO:0008006" key="5">
    <source>
        <dbReference type="Google" id="ProtNLM"/>
    </source>
</evidence>
<protein>
    <recommendedName>
        <fullName evidence="5">ThiF family adenylyltransferase</fullName>
    </recommendedName>
</protein>
<dbReference type="RefSeq" id="WP_104974440.1">
    <property type="nucleotide sequence ID" value="NZ_CP014134.1"/>
</dbReference>
<organism evidence="3 4">
    <name type="scientific">Vibrio diabolicus</name>
    <dbReference type="NCBI Taxonomy" id="50719"/>
    <lineage>
        <taxon>Bacteria</taxon>
        <taxon>Pseudomonadati</taxon>
        <taxon>Pseudomonadota</taxon>
        <taxon>Gammaproteobacteria</taxon>
        <taxon>Vibrionales</taxon>
        <taxon>Vibrionaceae</taxon>
        <taxon>Vibrio</taxon>
        <taxon>Vibrio diabolicus subgroup</taxon>
    </lineage>
</organism>
<dbReference type="Pfam" id="PF00899">
    <property type="entry name" value="ThiF"/>
    <property type="match status" value="1"/>
</dbReference>
<reference evidence="4" key="1">
    <citation type="submission" date="2017-12" db="EMBL/GenBank/DDBJ databases">
        <title>FDA dAtabase for Regulatory Grade micrObial Sequences (FDA-ARGOS): Supporting development and validation of Infectious Disease Dx tests.</title>
        <authorList>
            <person name="Hoffmann M."/>
            <person name="Allard M."/>
            <person name="Evans P."/>
            <person name="Brown E."/>
            <person name="Tallon L.J."/>
            <person name="Sadzewicz L."/>
            <person name="Sengamalay N."/>
            <person name="Ott S."/>
            <person name="Godinez A."/>
            <person name="Nagaraj S."/>
            <person name="Vavikolanu K."/>
            <person name="Aluvathingal J."/>
            <person name="Nadendla S."/>
            <person name="Hobson J."/>
            <person name="Sichtig H."/>
        </authorList>
    </citation>
    <scope>NUCLEOTIDE SEQUENCE [LARGE SCALE GENOMIC DNA]</scope>
    <source>
        <strain evidence="4">LMG 3418</strain>
    </source>
</reference>
<dbReference type="InterPro" id="IPR046741">
    <property type="entry name" value="DUF6791"/>
</dbReference>
<sequence length="401" mass="45120">MSTKLTDRNPSVLRLIEEGYDVEIVNQHLLVHSIPYLNSEGTIELGVLACPYNSMSDQDTRPNDHTMWFQGNEPFMGTGLKMSHVINHSRPQQLFQGFTAQHFLSNKPNGQPFANFYDKVVHYDTLFVSQARNVNPNADARTGCIHRERDCKSVFQYPDTASSRVGITALSQKLQGDKIAIIGLGGTGSYILDQLAKTPVTSILLCDGDILEPHNAFRSPGAIAFEDLEKKPKKVEYYQTLYSQMHKNIEAFDEFICSENVSILKDCDFAFLSVDSGSARKLLTDYLVETGIPFIDVGLGIERIELDDGEAILRGSCRVTLATPEKHDHLSKYLIFKDDDPDEAIYKSNIQVADMNGMNAMLAVGLWKQYKFFYQGECNAPHNMVYTQPFQSISRSEEQCE</sequence>
<dbReference type="NCBIfam" id="NF004804">
    <property type="entry name" value="PRK06153.1-3"/>
    <property type="match status" value="1"/>
</dbReference>
<accession>A0ABM6S9U3</accession>
<feature type="domain" description="DUF6791" evidence="2">
    <location>
        <begin position="12"/>
        <end position="160"/>
    </location>
</feature>
<dbReference type="Pfam" id="PF20590">
    <property type="entry name" value="DUF6791"/>
    <property type="match status" value="1"/>
</dbReference>